<proteinExistence type="predicted"/>
<evidence type="ECO:0000313" key="2">
    <source>
        <dbReference type="Proteomes" id="UP001431429"/>
    </source>
</evidence>
<evidence type="ECO:0000313" key="1">
    <source>
        <dbReference type="EMBL" id="MCM2393622.1"/>
    </source>
</evidence>
<gene>
    <name evidence="1" type="ORF">NBG84_36045</name>
</gene>
<sequence length="205" mass="22047">MTETLSSPLLSATAMPSVSSWGTPAGVPVFVPESWRESLQQPSVSADLVARADSVRRRHRHWTVSGCAEVPGCFYAVLDEGDARTLRRIVLRHGWPGYRLVGGAGAEAAIDIAVNVSDPALLRRLLRLVDEAVGEGDAPWSGLPRLTNRLIALEQGIPALRAMDTSGFPRRLADRGSSLRRASPRTEAVAAEVLAAQDPLLHSGW</sequence>
<name>A0ABT0UYG9_9ACTN</name>
<dbReference type="EMBL" id="JAMQAW010000079">
    <property type="protein sequence ID" value="MCM2393622.1"/>
    <property type="molecule type" value="Genomic_DNA"/>
</dbReference>
<accession>A0ABT0UYG9</accession>
<reference evidence="1" key="1">
    <citation type="submission" date="2022-06" db="EMBL/GenBank/DDBJ databases">
        <title>Genome public.</title>
        <authorList>
            <person name="Sun Q."/>
        </authorList>
    </citation>
    <scope>NUCLEOTIDE SEQUENCE</scope>
    <source>
        <strain evidence="1">CWNU-1</strain>
    </source>
</reference>
<keyword evidence="2" id="KW-1185">Reference proteome</keyword>
<organism evidence="1 2">
    <name type="scientific">Streptomyces albipurpureus</name>
    <dbReference type="NCBI Taxonomy" id="2897419"/>
    <lineage>
        <taxon>Bacteria</taxon>
        <taxon>Bacillati</taxon>
        <taxon>Actinomycetota</taxon>
        <taxon>Actinomycetes</taxon>
        <taxon>Kitasatosporales</taxon>
        <taxon>Streptomycetaceae</taxon>
        <taxon>Streptomyces</taxon>
    </lineage>
</organism>
<dbReference type="Proteomes" id="UP001431429">
    <property type="component" value="Unassembled WGS sequence"/>
</dbReference>
<comment type="caution">
    <text evidence="1">The sequence shown here is derived from an EMBL/GenBank/DDBJ whole genome shotgun (WGS) entry which is preliminary data.</text>
</comment>
<dbReference type="RefSeq" id="WP_250923918.1">
    <property type="nucleotide sequence ID" value="NZ_JAMQAW010000079.1"/>
</dbReference>
<protein>
    <submittedName>
        <fullName evidence="1">Uncharacterized protein</fullName>
    </submittedName>
</protein>